<dbReference type="AlphaFoldDB" id="A0A2P2NGM3"/>
<feature type="region of interest" description="Disordered" evidence="1">
    <location>
        <begin position="57"/>
        <end position="78"/>
    </location>
</feature>
<accession>A0A2P2NGM3</accession>
<dbReference type="EMBL" id="GGEC01061141">
    <property type="protein sequence ID" value="MBX41625.1"/>
    <property type="molecule type" value="Transcribed_RNA"/>
</dbReference>
<protein>
    <submittedName>
        <fullName evidence="2">Uncharacterized protein MANES_01G011400</fullName>
    </submittedName>
</protein>
<evidence type="ECO:0000256" key="1">
    <source>
        <dbReference type="SAM" id="MobiDB-lite"/>
    </source>
</evidence>
<evidence type="ECO:0000313" key="2">
    <source>
        <dbReference type="EMBL" id="MBX41625.1"/>
    </source>
</evidence>
<feature type="compositionally biased region" description="Polar residues" evidence="1">
    <location>
        <begin position="65"/>
        <end position="78"/>
    </location>
</feature>
<sequence length="78" mass="9068">MNFRNTSRPSLHITISQRRTGFRLTNREILQRNLLKVFTKSQHFKAGFLSLLSMRKKPTKRKTLSDSPSPILPNQTSL</sequence>
<name>A0A2P2NGM3_RHIMU</name>
<organism evidence="2">
    <name type="scientific">Rhizophora mucronata</name>
    <name type="common">Asiatic mangrove</name>
    <dbReference type="NCBI Taxonomy" id="61149"/>
    <lineage>
        <taxon>Eukaryota</taxon>
        <taxon>Viridiplantae</taxon>
        <taxon>Streptophyta</taxon>
        <taxon>Embryophyta</taxon>
        <taxon>Tracheophyta</taxon>
        <taxon>Spermatophyta</taxon>
        <taxon>Magnoliopsida</taxon>
        <taxon>eudicotyledons</taxon>
        <taxon>Gunneridae</taxon>
        <taxon>Pentapetalae</taxon>
        <taxon>rosids</taxon>
        <taxon>fabids</taxon>
        <taxon>Malpighiales</taxon>
        <taxon>Rhizophoraceae</taxon>
        <taxon>Rhizophora</taxon>
    </lineage>
</organism>
<reference evidence="2" key="1">
    <citation type="submission" date="2018-02" db="EMBL/GenBank/DDBJ databases">
        <title>Rhizophora mucronata_Transcriptome.</title>
        <authorList>
            <person name="Meera S.P."/>
            <person name="Sreeshan A."/>
            <person name="Augustine A."/>
        </authorList>
    </citation>
    <scope>NUCLEOTIDE SEQUENCE</scope>
    <source>
        <tissue evidence="2">Leaf</tissue>
    </source>
</reference>
<proteinExistence type="predicted"/>